<dbReference type="InterPro" id="IPR043502">
    <property type="entry name" value="DNA/RNA_pol_sf"/>
</dbReference>
<dbReference type="CDD" id="cd01647">
    <property type="entry name" value="RT_LTR"/>
    <property type="match status" value="1"/>
</dbReference>
<dbReference type="EMBL" id="CP126224">
    <property type="protein sequence ID" value="WIA23893.1"/>
    <property type="molecule type" value="Genomic_DNA"/>
</dbReference>
<dbReference type="InterPro" id="IPR021109">
    <property type="entry name" value="Peptidase_aspartic_dom_sf"/>
</dbReference>
<reference evidence="3 4" key="1">
    <citation type="submission" date="2023-05" db="EMBL/GenBank/DDBJ databases">
        <title>A 100% complete, gapless, phased diploid assembly of the Scenedesmus obliquus UTEX 3031 genome.</title>
        <authorList>
            <person name="Biondi T.C."/>
            <person name="Hanschen E.R."/>
            <person name="Kwon T."/>
            <person name="Eng W."/>
            <person name="Kruse C.P.S."/>
            <person name="Koehler S.I."/>
            <person name="Kunde Y."/>
            <person name="Gleasner C.D."/>
            <person name="You Mak K.T."/>
            <person name="Polle J."/>
            <person name="Hovde B.T."/>
            <person name="Starkenburg S.R."/>
        </authorList>
    </citation>
    <scope>NUCLEOTIDE SEQUENCE [LARGE SCALE GENOMIC DNA]</scope>
    <source>
        <strain evidence="3 4">DOE0152z</strain>
    </source>
</reference>
<sequence length="1472" mass="160091">MDKNTSITNSSLPSASGTSAGAAANAAAPPAAASNQQHALPAGLTPQALNTADKFDGKGDAHAWVENFLDLSSLYGWSEETLLKVARLKMKGPASRWARNRQFTDWDDFSSQFLRRFGETKETAICRFESCYQLQDESPTEFADRFLQDAERAGRVEDDALVYMFIKRLRLDLCEEAGRMRMRSIDEVVSFCNYWLGFRASFNADMPVKSIRFSDEPYPVGGTISGSRAVNSSSSNNSYAAGVRSNSHQLENKGAGQRPSAYRPPFRDHNRAAFRDNNRQPFRDVSNRPAAASHPSPAASKPAAVAAASSSSSAIDDLTRRFEKLEINTSQQLRDKEKEIRHLRHALQQQTQATAAAMPQINLFGYTADSGYEDEIDEQYLGEVMASIYAKHPRDESDPFTLRVPHKRVAVNPHANSPFVPSRQPPEPPRGPTRMQGVTSTSAAAATATAATAVGNGGTSAANKFGSSSAYDASRRMPSQRTPVDARPYGAAPRTTTTATAAAPARAANASAPEASSCFDAAKLADDKGKEMASVICKSIKLDGIRESTVVPQAVLTCLAGHLVGDKKMVDQGRDMARQVDSLIRILHTSSRRPGAGLLLNMAQTGPMRTAAAQPSASLLRHGLLSRGVRPAGQRVSTCKVAAALNGQELTAVVDTGATTSAVTLDCLRRCNLEHLNAKDMGASYINADGRISAGKGRVFNMALGLGAFETLISPTVTEALNYDLLIGNDVLSRARAVIDYDRLKMLLRIDQDTVQELDITLASNEASAATLYWDEMLTAAAPDCTADDDCDCQACEAGWQPDPVFSDLFFDYIFTVFSLPPCGPDAPGWKRCVPSNANQADSLLYEQWMDKRLSRMHELEELLIPKYIPATEARLSLLAEWQEAAFEDIKNGLIATEQILTADSGSCSSPDTDSHYDDSSSSSDDWVDAVFSRSMYSSVRPVPVQPGTQQHAPDAAVTAAERCVTPLAPLSTRHYLEQLDEQEAPAPPSRSVVSRVEPVSTWPGQQPEITNGQWQSESNNESEDEDEVCDDEGQLLPQAQHFPPESYDNQQPGELYYSSSPLPAPYQPTVSHARSTARYGGTRLPPAFYGSDHDYPYPPSSHNQQRQVADREAMPPPPPKRSRYTLESLPPATTPSYVSVQASQPSPSASSSRHEALLALSEPYAGLDPISQQLLASFDLGVALPEPLGDMEEPDQILLLEGDAADDCDSWSDCPPLDSDSDSMCSDDCPSLEDLTSPVYMYTGSTLSDYEPIAGEEPEALLLHTSGHGTAPVSPDPPVYLPITEKAGQAQNTSVLLVPEDDPCAFPDDDMLSDNPTSFASMLDGSNLSKEEFERALGMLQRNADVFCFKPSDLGLCTVDFHEIDTGDAPPVKQGFYRMPHQKYLQLKEHITRLLELGIIRESNSPWASPVHLVPKPNGETRMVVDSRRVNAITRKDAYPMPLIDDIVFQLGPCKYLATMDAYCGFNQPAS</sequence>
<dbReference type="Pfam" id="PF13975">
    <property type="entry name" value="gag-asp_proteas"/>
    <property type="match status" value="1"/>
</dbReference>
<dbReference type="Gene3D" id="3.30.70.270">
    <property type="match status" value="1"/>
</dbReference>
<evidence type="ECO:0000256" key="1">
    <source>
        <dbReference type="SAM" id="MobiDB-lite"/>
    </source>
</evidence>
<dbReference type="SUPFAM" id="SSF56672">
    <property type="entry name" value="DNA/RNA polymerases"/>
    <property type="match status" value="1"/>
</dbReference>
<dbReference type="PANTHER" id="PTHR24559">
    <property type="entry name" value="TRANSPOSON TY3-I GAG-POL POLYPROTEIN"/>
    <property type="match status" value="1"/>
</dbReference>
<evidence type="ECO:0000313" key="3">
    <source>
        <dbReference type="EMBL" id="WIA23893.1"/>
    </source>
</evidence>
<dbReference type="Gene3D" id="3.10.10.10">
    <property type="entry name" value="HIV Type 1 Reverse Transcriptase, subunit A, domain 1"/>
    <property type="match status" value="1"/>
</dbReference>
<evidence type="ECO:0000313" key="4">
    <source>
        <dbReference type="Proteomes" id="UP001244341"/>
    </source>
</evidence>
<dbReference type="InterPro" id="IPR005162">
    <property type="entry name" value="Retrotrans_gag_dom"/>
</dbReference>
<feature type="domain" description="Retrotransposon gag" evidence="2">
    <location>
        <begin position="85"/>
        <end position="169"/>
    </location>
</feature>
<organism evidence="3 4">
    <name type="scientific">Tetradesmus obliquus</name>
    <name type="common">Green alga</name>
    <name type="synonym">Acutodesmus obliquus</name>
    <dbReference type="NCBI Taxonomy" id="3088"/>
    <lineage>
        <taxon>Eukaryota</taxon>
        <taxon>Viridiplantae</taxon>
        <taxon>Chlorophyta</taxon>
        <taxon>core chlorophytes</taxon>
        <taxon>Chlorophyceae</taxon>
        <taxon>CS clade</taxon>
        <taxon>Sphaeropleales</taxon>
        <taxon>Scenedesmaceae</taxon>
        <taxon>Tetradesmus</taxon>
    </lineage>
</organism>
<dbReference type="InterPro" id="IPR043128">
    <property type="entry name" value="Rev_trsase/Diguanyl_cyclase"/>
</dbReference>
<feature type="compositionally biased region" description="Low complexity" evidence="1">
    <location>
        <begin position="990"/>
        <end position="1001"/>
    </location>
</feature>
<dbReference type="InterPro" id="IPR001969">
    <property type="entry name" value="Aspartic_peptidase_AS"/>
</dbReference>
<feature type="region of interest" description="Disordered" evidence="1">
    <location>
        <begin position="1"/>
        <end position="38"/>
    </location>
</feature>
<feature type="compositionally biased region" description="Polar residues" evidence="1">
    <location>
        <begin position="470"/>
        <end position="482"/>
    </location>
</feature>
<protein>
    <recommendedName>
        <fullName evidence="2">Retrotransposon gag domain-containing protein</fullName>
    </recommendedName>
</protein>
<proteinExistence type="predicted"/>
<feature type="compositionally biased region" description="Low complexity" evidence="1">
    <location>
        <begin position="8"/>
        <end position="35"/>
    </location>
</feature>
<evidence type="ECO:0000259" key="2">
    <source>
        <dbReference type="Pfam" id="PF03732"/>
    </source>
</evidence>
<feature type="compositionally biased region" description="Low complexity" evidence="1">
    <location>
        <begin position="1139"/>
        <end position="1152"/>
    </location>
</feature>
<dbReference type="Pfam" id="PF03732">
    <property type="entry name" value="Retrotrans_gag"/>
    <property type="match status" value="1"/>
</dbReference>
<dbReference type="InterPro" id="IPR053134">
    <property type="entry name" value="RNA-dir_DNA_polymerase"/>
</dbReference>
<dbReference type="Proteomes" id="UP001244341">
    <property type="component" value="Chromosome 17b"/>
</dbReference>
<feature type="region of interest" description="Disordered" evidence="1">
    <location>
        <begin position="411"/>
        <end position="440"/>
    </location>
</feature>
<feature type="region of interest" description="Disordered" evidence="1">
    <location>
        <begin position="904"/>
        <end position="925"/>
    </location>
</feature>
<feature type="region of interest" description="Disordered" evidence="1">
    <location>
        <begin position="225"/>
        <end position="305"/>
    </location>
</feature>
<keyword evidence="4" id="KW-1185">Reference proteome</keyword>
<gene>
    <name evidence="3" type="ORF">OEZ85_013543</name>
</gene>
<dbReference type="PROSITE" id="PS00141">
    <property type="entry name" value="ASP_PROTEASE"/>
    <property type="match status" value="1"/>
</dbReference>
<feature type="compositionally biased region" description="Low complexity" evidence="1">
    <location>
        <begin position="289"/>
        <end position="305"/>
    </location>
</feature>
<dbReference type="SUPFAM" id="SSF50630">
    <property type="entry name" value="Acid proteases"/>
    <property type="match status" value="1"/>
</dbReference>
<name>A0ABY8UQM6_TETOB</name>
<feature type="region of interest" description="Disordered" evidence="1">
    <location>
        <begin position="470"/>
        <end position="492"/>
    </location>
</feature>
<feature type="compositionally biased region" description="Polar residues" evidence="1">
    <location>
        <begin position="1048"/>
        <end position="1062"/>
    </location>
</feature>
<accession>A0ABY8UQM6</accession>
<feature type="region of interest" description="Disordered" evidence="1">
    <location>
        <begin position="982"/>
        <end position="1155"/>
    </location>
</feature>
<dbReference type="Gene3D" id="2.40.70.10">
    <property type="entry name" value="Acid Proteases"/>
    <property type="match status" value="1"/>
</dbReference>
<feature type="compositionally biased region" description="Acidic residues" evidence="1">
    <location>
        <begin position="1021"/>
        <end position="1034"/>
    </location>
</feature>
<feature type="compositionally biased region" description="Polar residues" evidence="1">
    <location>
        <begin position="1003"/>
        <end position="1016"/>
    </location>
</feature>
<feature type="compositionally biased region" description="Basic and acidic residues" evidence="1">
    <location>
        <begin position="265"/>
        <end position="286"/>
    </location>
</feature>
<dbReference type="PANTHER" id="PTHR24559:SF444">
    <property type="entry name" value="REVERSE TRANSCRIPTASE DOMAIN-CONTAINING PROTEIN"/>
    <property type="match status" value="1"/>
</dbReference>